<comment type="catalytic activity">
    <reaction evidence="1">
        <text>a 1,2-diacyl-sn-glycero-3-phospho-(1D-myo-inositol 4-phosphate) + ATP = a 1,2-diacyl-sn-glycero-3-phospho-(1D-myo-inositol-4,5-bisphosphate) + ADP + H(+)</text>
        <dbReference type="Rhea" id="RHEA:14425"/>
        <dbReference type="ChEBI" id="CHEBI:15378"/>
        <dbReference type="ChEBI" id="CHEBI:30616"/>
        <dbReference type="ChEBI" id="CHEBI:58178"/>
        <dbReference type="ChEBI" id="CHEBI:58456"/>
        <dbReference type="ChEBI" id="CHEBI:456216"/>
        <dbReference type="EC" id="2.7.1.68"/>
    </reaction>
</comment>
<keyword evidence="6 11" id="KW-0418">Kinase</keyword>
<protein>
    <recommendedName>
        <fullName evidence="2">1-phosphatidylinositol-4-phosphate 5-kinase</fullName>
        <ecNumber evidence="2">2.7.1.68</ecNumber>
    </recommendedName>
    <alternativeName>
        <fullName evidence="10">1-phosphatidylinositol 4-phosphate kinase</fullName>
    </alternativeName>
    <alternativeName>
        <fullName evidence="8">Diphosphoinositide kinase</fullName>
    </alternativeName>
    <alternativeName>
        <fullName evidence="9">PIP5K</fullName>
    </alternativeName>
</protein>
<feature type="compositionally biased region" description="Polar residues" evidence="12">
    <location>
        <begin position="222"/>
        <end position="231"/>
    </location>
</feature>
<accession>A0AAN6TBW9</accession>
<feature type="compositionally biased region" description="Basic and acidic residues" evidence="12">
    <location>
        <begin position="72"/>
        <end position="81"/>
    </location>
</feature>
<evidence type="ECO:0000256" key="8">
    <source>
        <dbReference type="ARBA" id="ARBA00078403"/>
    </source>
</evidence>
<feature type="compositionally biased region" description="Pro residues" evidence="12">
    <location>
        <begin position="788"/>
        <end position="802"/>
    </location>
</feature>
<dbReference type="SUPFAM" id="SSF56104">
    <property type="entry name" value="SAICAR synthase-like"/>
    <property type="match status" value="1"/>
</dbReference>
<evidence type="ECO:0000259" key="13">
    <source>
        <dbReference type="PROSITE" id="PS51455"/>
    </source>
</evidence>
<evidence type="ECO:0000313" key="15">
    <source>
        <dbReference type="Proteomes" id="UP001302812"/>
    </source>
</evidence>
<dbReference type="SMART" id="SM00330">
    <property type="entry name" value="PIPKc"/>
    <property type="match status" value="1"/>
</dbReference>
<gene>
    <name evidence="14" type="ORF">N656DRAFT_790182</name>
</gene>
<feature type="compositionally biased region" description="Low complexity" evidence="12">
    <location>
        <begin position="45"/>
        <end position="69"/>
    </location>
</feature>
<keyword evidence="7 11" id="KW-0067">ATP-binding</keyword>
<name>A0AAN6TBW9_9PEZI</name>
<dbReference type="PANTHER" id="PTHR23086">
    <property type="entry name" value="PHOSPHATIDYLINOSITOL-4-PHOSPHATE 5-KINASE"/>
    <property type="match status" value="1"/>
</dbReference>
<dbReference type="InterPro" id="IPR002498">
    <property type="entry name" value="PInositol-4-P-4/5-kinase_core"/>
</dbReference>
<feature type="domain" description="PIPK" evidence="13">
    <location>
        <begin position="338"/>
        <end position="748"/>
    </location>
</feature>
<reference evidence="14" key="2">
    <citation type="submission" date="2023-05" db="EMBL/GenBank/DDBJ databases">
        <authorList>
            <consortium name="Lawrence Berkeley National Laboratory"/>
            <person name="Steindorff A."/>
            <person name="Hensen N."/>
            <person name="Bonometti L."/>
            <person name="Westerberg I."/>
            <person name="Brannstrom I.O."/>
            <person name="Guillou S."/>
            <person name="Cros-Aarteil S."/>
            <person name="Calhoun S."/>
            <person name="Haridas S."/>
            <person name="Kuo A."/>
            <person name="Mondo S."/>
            <person name="Pangilinan J."/>
            <person name="Riley R."/>
            <person name="Labutti K."/>
            <person name="Andreopoulos B."/>
            <person name="Lipzen A."/>
            <person name="Chen C."/>
            <person name="Yanf M."/>
            <person name="Daum C."/>
            <person name="Ng V."/>
            <person name="Clum A."/>
            <person name="Ohm R."/>
            <person name="Martin F."/>
            <person name="Silar P."/>
            <person name="Natvig D."/>
            <person name="Lalanne C."/>
            <person name="Gautier V."/>
            <person name="Ament-Velasquez S.L."/>
            <person name="Kruys A."/>
            <person name="Hutchinson M.I."/>
            <person name="Powell A.J."/>
            <person name="Barry K."/>
            <person name="Miller A.N."/>
            <person name="Grigoriev I.V."/>
            <person name="Debuchy R."/>
            <person name="Gladieux P."/>
            <person name="Thoren M.H."/>
            <person name="Johannesson H."/>
        </authorList>
    </citation>
    <scope>NUCLEOTIDE SEQUENCE</scope>
    <source>
        <strain evidence="14">CBS 508.74</strain>
    </source>
</reference>
<dbReference type="InterPro" id="IPR023610">
    <property type="entry name" value="PInositol-4/5-P-5/4-kinase"/>
</dbReference>
<evidence type="ECO:0000256" key="3">
    <source>
        <dbReference type="ARBA" id="ARBA00022553"/>
    </source>
</evidence>
<dbReference type="CDD" id="cd17303">
    <property type="entry name" value="PIPKc_PIP5K_yeast_like"/>
    <property type="match status" value="1"/>
</dbReference>
<dbReference type="AlphaFoldDB" id="A0AAN6TBW9"/>
<evidence type="ECO:0000256" key="5">
    <source>
        <dbReference type="ARBA" id="ARBA00022741"/>
    </source>
</evidence>
<dbReference type="GO" id="GO:0016308">
    <property type="term" value="F:1-phosphatidylinositol-4-phosphate 5-kinase activity"/>
    <property type="evidence" value="ECO:0007669"/>
    <property type="project" value="UniProtKB-EC"/>
</dbReference>
<evidence type="ECO:0000256" key="10">
    <source>
        <dbReference type="ARBA" id="ARBA00082306"/>
    </source>
</evidence>
<dbReference type="GO" id="GO:0005524">
    <property type="term" value="F:ATP binding"/>
    <property type="evidence" value="ECO:0007669"/>
    <property type="project" value="UniProtKB-UniRule"/>
</dbReference>
<evidence type="ECO:0000256" key="11">
    <source>
        <dbReference type="PROSITE-ProRule" id="PRU00781"/>
    </source>
</evidence>
<evidence type="ECO:0000313" key="14">
    <source>
        <dbReference type="EMBL" id="KAK4111524.1"/>
    </source>
</evidence>
<feature type="compositionally biased region" description="Polar residues" evidence="12">
    <location>
        <begin position="113"/>
        <end position="130"/>
    </location>
</feature>
<evidence type="ECO:0000256" key="9">
    <source>
        <dbReference type="ARBA" id="ARBA00080374"/>
    </source>
</evidence>
<keyword evidence="3" id="KW-0597">Phosphoprotein</keyword>
<evidence type="ECO:0000256" key="7">
    <source>
        <dbReference type="ARBA" id="ARBA00022840"/>
    </source>
</evidence>
<organism evidence="14 15">
    <name type="scientific">Canariomyces notabilis</name>
    <dbReference type="NCBI Taxonomy" id="2074819"/>
    <lineage>
        <taxon>Eukaryota</taxon>
        <taxon>Fungi</taxon>
        <taxon>Dikarya</taxon>
        <taxon>Ascomycota</taxon>
        <taxon>Pezizomycotina</taxon>
        <taxon>Sordariomycetes</taxon>
        <taxon>Sordariomycetidae</taxon>
        <taxon>Sordariales</taxon>
        <taxon>Chaetomiaceae</taxon>
        <taxon>Canariomyces</taxon>
    </lineage>
</organism>
<dbReference type="RefSeq" id="XP_064669094.1">
    <property type="nucleotide sequence ID" value="XM_064816858.1"/>
</dbReference>
<comment type="caution">
    <text evidence="14">The sequence shown here is derived from an EMBL/GenBank/DDBJ whole genome shotgun (WGS) entry which is preliminary data.</text>
</comment>
<keyword evidence="15" id="KW-1185">Reference proteome</keyword>
<dbReference type="EC" id="2.7.1.68" evidence="2"/>
<keyword evidence="5 11" id="KW-0547">Nucleotide-binding</keyword>
<dbReference type="EMBL" id="MU853345">
    <property type="protein sequence ID" value="KAK4111524.1"/>
    <property type="molecule type" value="Genomic_DNA"/>
</dbReference>
<feature type="region of interest" description="Disordered" evidence="12">
    <location>
        <begin position="174"/>
        <end position="235"/>
    </location>
</feature>
<dbReference type="GO" id="GO:0046854">
    <property type="term" value="P:phosphatidylinositol phosphate biosynthetic process"/>
    <property type="evidence" value="ECO:0007669"/>
    <property type="project" value="TreeGrafter"/>
</dbReference>
<dbReference type="FunFam" id="3.30.800.10:FF:000009">
    <property type="entry name" value="Phosphatidylinositol 4-phosphate 5-kinase its3"/>
    <property type="match status" value="1"/>
</dbReference>
<feature type="compositionally biased region" description="Polar residues" evidence="12">
    <location>
        <begin position="846"/>
        <end position="863"/>
    </location>
</feature>
<dbReference type="PANTHER" id="PTHR23086:SF8">
    <property type="entry name" value="PHOSPHATIDYLINOSITOL 5-PHOSPHATE 4-KINASE, ISOFORM A"/>
    <property type="match status" value="1"/>
</dbReference>
<feature type="compositionally biased region" description="Polar residues" evidence="12">
    <location>
        <begin position="942"/>
        <end position="957"/>
    </location>
</feature>
<dbReference type="Gene3D" id="3.30.800.10">
    <property type="entry name" value="Phosphatidylinositol Phosphate Kinase II Beta"/>
    <property type="match status" value="1"/>
</dbReference>
<dbReference type="InterPro" id="IPR027483">
    <property type="entry name" value="PInositol-4-P-4/5-kinase_C_sf"/>
</dbReference>
<dbReference type="GeneID" id="89940983"/>
<dbReference type="InterPro" id="IPR027484">
    <property type="entry name" value="PInositol-4-P-5-kinase_N"/>
</dbReference>
<reference evidence="14" key="1">
    <citation type="journal article" date="2023" name="Mol. Phylogenet. Evol.">
        <title>Genome-scale phylogeny and comparative genomics of the fungal order Sordariales.</title>
        <authorList>
            <person name="Hensen N."/>
            <person name="Bonometti L."/>
            <person name="Westerberg I."/>
            <person name="Brannstrom I.O."/>
            <person name="Guillou S."/>
            <person name="Cros-Aarteil S."/>
            <person name="Calhoun S."/>
            <person name="Haridas S."/>
            <person name="Kuo A."/>
            <person name="Mondo S."/>
            <person name="Pangilinan J."/>
            <person name="Riley R."/>
            <person name="LaButti K."/>
            <person name="Andreopoulos B."/>
            <person name="Lipzen A."/>
            <person name="Chen C."/>
            <person name="Yan M."/>
            <person name="Daum C."/>
            <person name="Ng V."/>
            <person name="Clum A."/>
            <person name="Steindorff A."/>
            <person name="Ohm R.A."/>
            <person name="Martin F."/>
            <person name="Silar P."/>
            <person name="Natvig D.O."/>
            <person name="Lalanne C."/>
            <person name="Gautier V."/>
            <person name="Ament-Velasquez S.L."/>
            <person name="Kruys A."/>
            <person name="Hutchinson M.I."/>
            <person name="Powell A.J."/>
            <person name="Barry K."/>
            <person name="Miller A.N."/>
            <person name="Grigoriev I.V."/>
            <person name="Debuchy R."/>
            <person name="Gladieux P."/>
            <person name="Hiltunen Thoren M."/>
            <person name="Johannesson H."/>
        </authorList>
    </citation>
    <scope>NUCLEOTIDE SEQUENCE</scope>
    <source>
        <strain evidence="14">CBS 508.74</strain>
    </source>
</reference>
<dbReference type="PROSITE" id="PS51455">
    <property type="entry name" value="PIPK"/>
    <property type="match status" value="1"/>
</dbReference>
<dbReference type="Pfam" id="PF01504">
    <property type="entry name" value="PIP5K"/>
    <property type="match status" value="1"/>
</dbReference>
<evidence type="ECO:0000256" key="2">
    <source>
        <dbReference type="ARBA" id="ARBA00012172"/>
    </source>
</evidence>
<dbReference type="Proteomes" id="UP001302812">
    <property type="component" value="Unassembled WGS sequence"/>
</dbReference>
<sequence>MPSFVTDESSAIDSQSSGVVHLDRAAEYGFSQAKVAGSIVRQPHSHASIDSFDESSSNSTKSSDTSNSTAETEQRLADEVPHAPSMNSSANGCPDGGIENAGSADSVIHTQVPLGNSTIRGRTLSGLATRTKSDGSPARSPNDGCSVPNGVEDAVLQPSGIEIHLHPVNKSEIRTVENGTASPALPTSRAPAPVTEGLSAESGQRSQKGPHRFSSPPVYETNMGSSTSLQSPPVPGIKHRHTLEVPKITPARGSRDGIDAAYSSGRFSPTVAGGRRASLSLARRNTRSLHSDVPRDEIIPDEDAMRWAEAYRQKRASKRRRREIEDDDRVLVGTKVDENHANWVTAYNMLTGIRVSVSRTNAKLDRPLTDADFEVKQKSTFDIAGNELVPSAKYDFKFKDYAPWVFRHLRALFRLDPADYLMSLTGKYILSELGSPGKSGSFFYFSRDYKYIIKTIHHAEHKFLRKILKDYYQHVSDNPNTLLSQFYGLHRVKMPYGKKIHFVVMNNLFPPHKDIHQTFDLKGSTIGREYKEDDMENNPKATLKDLNWLRRKRHIELGIQKKQLFLEQLHKDVRLLQRLGIMDYSLLIGIHDLQRGNEENLRDKTLRVFSPGGDQAPEDFDPNSVLMRTPSKLENQRKARELRQMIQSEKPVPMAETSNRMPDELEEGQNRPGFVFNQDDGGFRATHEDNTPGDEIYYLGVIDCLTHYGIIKKIEHFWKGLSSDRNQISALPPYEYGERFINFISGVTMSQEEAIREAQARDAAAAAEAAASDAQHRAGSLGDNTSIPPAPNYQPPLPPTPVPSGQRSAAYEPAGQKSEQTSAPNPGKPERRETTVLPVVEEAAEGTSTGDRTRNSHISTAGTIESEGRPLTPAKDGYEMEPGFSNPLLGIRSSSSNGSHGRPPPTPPKAGHGYNGQAKPESADSGYGVGGSNGSNGVLRSLTGSQKSLNVRAQLSRDSLDKALPPLPKVNSPTAQGLS</sequence>
<dbReference type="Gene3D" id="3.30.810.10">
    <property type="entry name" value="2-Layer Sandwich"/>
    <property type="match status" value="1"/>
</dbReference>
<evidence type="ECO:0000256" key="12">
    <source>
        <dbReference type="SAM" id="MobiDB-lite"/>
    </source>
</evidence>
<evidence type="ECO:0000256" key="1">
    <source>
        <dbReference type="ARBA" id="ARBA00000444"/>
    </source>
</evidence>
<dbReference type="GO" id="GO:0005886">
    <property type="term" value="C:plasma membrane"/>
    <property type="evidence" value="ECO:0007669"/>
    <property type="project" value="TreeGrafter"/>
</dbReference>
<evidence type="ECO:0000256" key="6">
    <source>
        <dbReference type="ARBA" id="ARBA00022777"/>
    </source>
</evidence>
<proteinExistence type="predicted"/>
<keyword evidence="4 11" id="KW-0808">Transferase</keyword>
<feature type="region of interest" description="Disordered" evidence="12">
    <location>
        <begin position="766"/>
        <end position="979"/>
    </location>
</feature>
<evidence type="ECO:0000256" key="4">
    <source>
        <dbReference type="ARBA" id="ARBA00022679"/>
    </source>
</evidence>
<feature type="region of interest" description="Disordered" evidence="12">
    <location>
        <begin position="41"/>
        <end position="150"/>
    </location>
</feature>